<dbReference type="EMBL" id="KU377538">
    <property type="protein sequence ID" value="ANS70997.1"/>
    <property type="molecule type" value="Genomic_DNA"/>
</dbReference>
<accession>A0A1B1MR45</accession>
<organism evidence="1">
    <name type="scientific">Lymantria dispar multicapsid nuclear polyhedrosis virus</name>
    <name type="common">LdMNPV</name>
    <dbReference type="NCBI Taxonomy" id="10449"/>
    <lineage>
        <taxon>Viruses</taxon>
        <taxon>Viruses incertae sedis</taxon>
        <taxon>Naldaviricetes</taxon>
        <taxon>Lefavirales</taxon>
        <taxon>Baculoviridae</taxon>
        <taxon>Alphabaculovirus</taxon>
        <taxon>Alphabaculovirus lydisparis</taxon>
    </lineage>
</organism>
<protein>
    <submittedName>
        <fullName evidence="1">Protein kinase interacting protein</fullName>
    </submittedName>
</protein>
<sequence length="189" mass="21975">MDLSLQIQQLHVKVTKVREHYDEKVFVYLSGRTKNSRSAGLLQDLFYLKACLFALQEQLNTLESNCKTVKERVGFINDLFELDFSNEQIEALLKSKNVELLADKYHASALTEALRKPFDRNAEGLVRVLVEFVAKRKVYWKNENERLLDELVYLKSKLIKHLCLIEKLSSSPDAMNAQRELEQKQLTNV</sequence>
<evidence type="ECO:0000313" key="1">
    <source>
        <dbReference type="EMBL" id="ANS70997.1"/>
    </source>
</evidence>
<dbReference type="GO" id="GO:0016301">
    <property type="term" value="F:kinase activity"/>
    <property type="evidence" value="ECO:0007669"/>
    <property type="project" value="UniProtKB-KW"/>
</dbReference>
<reference evidence="1" key="1">
    <citation type="journal article" date="2016" name="J. Invertebr. Pathol.">
        <title>An alphabaculovirus isolated from dead Lymantria dispar larvae shows high genetic similarity to baculovirus previously isolated from Lymantria monacha - An example of adaptation to a new host.</title>
        <authorList>
            <person name="Rabalski L."/>
            <person name="Krejmer-Rabalska M."/>
            <person name="Skrzecz I."/>
            <person name="Wasag B."/>
            <person name="Szewczyk B."/>
        </authorList>
    </citation>
    <scope>NUCLEOTIDE SEQUENCE</scope>
    <source>
        <strain evidence="1">BNP</strain>
    </source>
</reference>
<keyword evidence="1" id="KW-0808">Transferase</keyword>
<name>A0A1B1MR45_NPVLD</name>
<dbReference type="InterPro" id="IPR009672">
    <property type="entry name" value="Pkip-1"/>
</dbReference>
<dbReference type="Pfam" id="PF06878">
    <property type="entry name" value="Pkip-1"/>
    <property type="match status" value="1"/>
</dbReference>
<keyword evidence="1" id="KW-0418">Kinase</keyword>
<organismHost>
    <name type="scientific">Lepidoptera</name>
    <name type="common">moths &amp; butterflies</name>
    <dbReference type="NCBI Taxonomy" id="7088"/>
</organismHost>
<proteinExistence type="predicted"/>